<dbReference type="RefSeq" id="WP_162659439.1">
    <property type="nucleotide sequence ID" value="NZ_LR593887.1"/>
</dbReference>
<dbReference type="InParanoid" id="A0A6C2YTX7"/>
<dbReference type="EMBL" id="LR593887">
    <property type="protein sequence ID" value="VTS06046.1"/>
    <property type="molecule type" value="Genomic_DNA"/>
</dbReference>
<evidence type="ECO:0000313" key="1">
    <source>
        <dbReference type="EMBL" id="VIP04342.1"/>
    </source>
</evidence>
<proteinExistence type="predicted"/>
<dbReference type="Pfam" id="PF01263">
    <property type="entry name" value="Aldose_epim"/>
    <property type="match status" value="1"/>
</dbReference>
<dbReference type="SUPFAM" id="SSF74650">
    <property type="entry name" value="Galactose mutarotase-like"/>
    <property type="match status" value="1"/>
</dbReference>
<name>A0A6C2YTX7_9BACT</name>
<dbReference type="GO" id="GO:0005975">
    <property type="term" value="P:carbohydrate metabolic process"/>
    <property type="evidence" value="ECO:0007669"/>
    <property type="project" value="InterPro"/>
</dbReference>
<dbReference type="InterPro" id="IPR014718">
    <property type="entry name" value="GH-type_carb-bd"/>
</dbReference>
<dbReference type="CDD" id="cd01081">
    <property type="entry name" value="Aldose_epim"/>
    <property type="match status" value="1"/>
</dbReference>
<dbReference type="Proteomes" id="UP000464378">
    <property type="component" value="Chromosome"/>
</dbReference>
<dbReference type="InterPro" id="IPR011013">
    <property type="entry name" value="Gal_mutarotase_sf_dom"/>
</dbReference>
<organism evidence="1">
    <name type="scientific">Tuwongella immobilis</name>
    <dbReference type="NCBI Taxonomy" id="692036"/>
    <lineage>
        <taxon>Bacteria</taxon>
        <taxon>Pseudomonadati</taxon>
        <taxon>Planctomycetota</taxon>
        <taxon>Planctomycetia</taxon>
        <taxon>Gemmatales</taxon>
        <taxon>Gemmataceae</taxon>
        <taxon>Tuwongella</taxon>
    </lineage>
</organism>
<dbReference type="InterPro" id="IPR008183">
    <property type="entry name" value="Aldose_1/G6P_1-epimerase"/>
</dbReference>
<dbReference type="GO" id="GO:0030246">
    <property type="term" value="F:carbohydrate binding"/>
    <property type="evidence" value="ECO:0007669"/>
    <property type="project" value="InterPro"/>
</dbReference>
<gene>
    <name evidence="1" type="ORF">GMBLW1_48510</name>
</gene>
<accession>A0A6C2YTX7</accession>
<dbReference type="KEGG" id="tim:GMBLW1_48510"/>
<dbReference type="FunCoup" id="A0A6C2YTX7">
    <property type="interactions" value="96"/>
</dbReference>
<dbReference type="Gene3D" id="2.70.98.10">
    <property type="match status" value="1"/>
</dbReference>
<evidence type="ECO:0008006" key="3">
    <source>
        <dbReference type="Google" id="ProtNLM"/>
    </source>
</evidence>
<evidence type="ECO:0000313" key="2">
    <source>
        <dbReference type="Proteomes" id="UP000464378"/>
    </source>
</evidence>
<keyword evidence="2" id="KW-1185">Reference proteome</keyword>
<reference evidence="1" key="1">
    <citation type="submission" date="2019-04" db="EMBL/GenBank/DDBJ databases">
        <authorList>
            <consortium name="Science for Life Laboratories"/>
        </authorList>
    </citation>
    <scope>NUCLEOTIDE SEQUENCE</scope>
    <source>
        <strain evidence="1">MBLW1</strain>
    </source>
</reference>
<dbReference type="AlphaFoldDB" id="A0A6C2YTX7"/>
<dbReference type="GO" id="GO:0016853">
    <property type="term" value="F:isomerase activity"/>
    <property type="evidence" value="ECO:0007669"/>
    <property type="project" value="InterPro"/>
</dbReference>
<dbReference type="EMBL" id="LR586016">
    <property type="protein sequence ID" value="VIP04342.1"/>
    <property type="molecule type" value="Genomic_DNA"/>
</dbReference>
<sequence length="352" mass="38870">MRYTSEILDRTAGGKASPVVVLRDSRGPQRVEVWLGHGFNTLRWQVADPTRSGLVDLLYVDPAWEETAVPTRSGFPILFPFPNRIRDGHWVHDGTPQQLPLNDSTHKNAIHGFSPRLPWRLLSLDQDVDEISVTGELARADVPDGESLWPVDFRILVTVTLSANRLTIASEITNPDTQPLPWGLGYHPYFRHPAQADGDLSRVTLQTAARSRWELVDSLPTGVTEAVTGKHDFQSPRLLADHHLDDLYGDLPNGRRNPKSGLFWRATLGHADAPGRLEMNTSPIFRELVLFTPPHRKAVAIEPYTCTTDAANLAAAGKDVGWQLLPPGGSNLNVVELIWEPNAAPMVPTAAS</sequence>
<protein>
    <recommendedName>
        <fullName evidence="3">Aldose 1-epimerase</fullName>
    </recommendedName>
</protein>